<organism evidence="1 2">
    <name type="scientific">Glomus cerebriforme</name>
    <dbReference type="NCBI Taxonomy" id="658196"/>
    <lineage>
        <taxon>Eukaryota</taxon>
        <taxon>Fungi</taxon>
        <taxon>Fungi incertae sedis</taxon>
        <taxon>Mucoromycota</taxon>
        <taxon>Glomeromycotina</taxon>
        <taxon>Glomeromycetes</taxon>
        <taxon>Glomerales</taxon>
        <taxon>Glomeraceae</taxon>
        <taxon>Glomus</taxon>
    </lineage>
</organism>
<keyword evidence="2" id="KW-1185">Reference proteome</keyword>
<gene>
    <name evidence="1" type="ORF">C1645_876067</name>
</gene>
<name>A0A397SXU9_9GLOM</name>
<dbReference type="AlphaFoldDB" id="A0A397SXU9"/>
<evidence type="ECO:0000313" key="1">
    <source>
        <dbReference type="EMBL" id="RIA90482.1"/>
    </source>
</evidence>
<accession>A0A397SXU9</accession>
<evidence type="ECO:0000313" key="2">
    <source>
        <dbReference type="Proteomes" id="UP000265703"/>
    </source>
</evidence>
<protein>
    <submittedName>
        <fullName evidence="1">Uncharacterized protein</fullName>
    </submittedName>
</protein>
<sequence>MRQKKYKKYFTVTHIVLTFLNDLNSKNVDNTSKSSKDDSKILSKVFENMQINSNNNIQNEYEKETIQQIKKNNIDDVVGIDIILSI</sequence>
<comment type="caution">
    <text evidence="1">The sequence shown here is derived from an EMBL/GenBank/DDBJ whole genome shotgun (WGS) entry which is preliminary data.</text>
</comment>
<reference evidence="1 2" key="1">
    <citation type="submission" date="2018-06" db="EMBL/GenBank/DDBJ databases">
        <title>Comparative genomics reveals the genomic features of Rhizophagus irregularis, R. cerebriforme, R. diaphanum and Gigaspora rosea, and their symbiotic lifestyle signature.</title>
        <authorList>
            <person name="Morin E."/>
            <person name="San Clemente H."/>
            <person name="Chen E.C.H."/>
            <person name="De La Providencia I."/>
            <person name="Hainaut M."/>
            <person name="Kuo A."/>
            <person name="Kohler A."/>
            <person name="Murat C."/>
            <person name="Tang N."/>
            <person name="Roy S."/>
            <person name="Loubradou J."/>
            <person name="Henrissat B."/>
            <person name="Grigoriev I.V."/>
            <person name="Corradi N."/>
            <person name="Roux C."/>
            <person name="Martin F.M."/>
        </authorList>
    </citation>
    <scope>NUCLEOTIDE SEQUENCE [LARGE SCALE GENOMIC DNA]</scope>
    <source>
        <strain evidence="1 2">DAOM 227022</strain>
    </source>
</reference>
<proteinExistence type="predicted"/>
<dbReference type="Proteomes" id="UP000265703">
    <property type="component" value="Unassembled WGS sequence"/>
</dbReference>
<dbReference type="EMBL" id="QKYT01000180">
    <property type="protein sequence ID" value="RIA90482.1"/>
    <property type="molecule type" value="Genomic_DNA"/>
</dbReference>